<keyword evidence="1" id="KW-1133">Transmembrane helix</keyword>
<feature type="transmembrane region" description="Helical" evidence="1">
    <location>
        <begin position="21"/>
        <end position="43"/>
    </location>
</feature>
<dbReference type="Proteomes" id="UP000050517">
    <property type="component" value="Unassembled WGS sequence"/>
</dbReference>
<protein>
    <recommendedName>
        <fullName evidence="4">ABC-2 family transporter protein</fullName>
    </recommendedName>
</protein>
<dbReference type="EMBL" id="LKST01000004">
    <property type="protein sequence ID" value="KQB83221.1"/>
    <property type="molecule type" value="Genomic_DNA"/>
</dbReference>
<evidence type="ECO:0008006" key="4">
    <source>
        <dbReference type="Google" id="ProtNLM"/>
    </source>
</evidence>
<sequence>MTALLNTYRAEYLKLRSTASLWWTSIIFAAIGLVVPIFVGIAVNADSAGAEEYGVVISPEMAVSGLVYA</sequence>
<dbReference type="STRING" id="1544416.Cocul_02194"/>
<evidence type="ECO:0000313" key="3">
    <source>
        <dbReference type="Proteomes" id="UP000050517"/>
    </source>
</evidence>
<proteinExistence type="predicted"/>
<evidence type="ECO:0000256" key="1">
    <source>
        <dbReference type="SAM" id="Phobius"/>
    </source>
</evidence>
<organism evidence="2 3">
    <name type="scientific">Corynebacterium oculi</name>
    <dbReference type="NCBI Taxonomy" id="1544416"/>
    <lineage>
        <taxon>Bacteria</taxon>
        <taxon>Bacillati</taxon>
        <taxon>Actinomycetota</taxon>
        <taxon>Actinomycetes</taxon>
        <taxon>Mycobacteriales</taxon>
        <taxon>Corynebacteriaceae</taxon>
        <taxon>Corynebacterium</taxon>
    </lineage>
</organism>
<accession>A0A0Q0TWI1</accession>
<dbReference type="RefSeq" id="WP_055123254.1">
    <property type="nucleotide sequence ID" value="NZ_LKST01000004.1"/>
</dbReference>
<dbReference type="PATRIC" id="fig|1544416.3.peg.2190"/>
<keyword evidence="3" id="KW-1185">Reference proteome</keyword>
<comment type="caution">
    <text evidence="2">The sequence shown here is derived from an EMBL/GenBank/DDBJ whole genome shotgun (WGS) entry which is preliminary data.</text>
</comment>
<keyword evidence="1" id="KW-0812">Transmembrane</keyword>
<dbReference type="AlphaFoldDB" id="A0A0Q0TWI1"/>
<dbReference type="OrthoDB" id="4420358at2"/>
<evidence type="ECO:0000313" key="2">
    <source>
        <dbReference type="EMBL" id="KQB83221.1"/>
    </source>
</evidence>
<name>A0A0Q0TWI1_9CORY</name>
<gene>
    <name evidence="2" type="ORF">Cocul_02194</name>
</gene>
<keyword evidence="1" id="KW-0472">Membrane</keyword>
<reference evidence="2 3" key="1">
    <citation type="submission" date="2015-10" db="EMBL/GenBank/DDBJ databases">
        <title>Corynebacteirum lowii and Corynebacterium oculi species nova, derived from human clinical disease and and emended description of Corynebacterium mastiditis.</title>
        <authorList>
            <person name="Bernard K."/>
            <person name="Pacheco A.L."/>
            <person name="Mcdougall C."/>
            <person name="Burtx T."/>
            <person name="Weibe D."/>
            <person name="Tyler S."/>
            <person name="Olson A.B."/>
            <person name="Cnockaert M."/>
            <person name="Eguchi H."/>
            <person name="Kuwahara T."/>
            <person name="Nakayama-Imaohji H."/>
            <person name="Boudewijins M."/>
            <person name="Van Hoecke F."/>
            <person name="Bernier A.-M."/>
            <person name="Vandamme P."/>
        </authorList>
    </citation>
    <scope>NUCLEOTIDE SEQUENCE [LARGE SCALE GENOMIC DNA]</scope>
    <source>
        <strain evidence="2 3">NML 130210</strain>
    </source>
</reference>